<gene>
    <name evidence="3" type="ORF">DVG78_11360</name>
</gene>
<dbReference type="PANTHER" id="PTHR23150:SF19">
    <property type="entry name" value="FORMYLGLYCINE-GENERATING ENZYME"/>
    <property type="match status" value="1"/>
</dbReference>
<keyword evidence="4" id="KW-1185">Reference proteome</keyword>
<evidence type="ECO:0000256" key="1">
    <source>
        <dbReference type="SAM" id="MobiDB-lite"/>
    </source>
</evidence>
<dbReference type="PANTHER" id="PTHR23150">
    <property type="entry name" value="SULFATASE MODIFYING FACTOR 1, 2"/>
    <property type="match status" value="1"/>
</dbReference>
<evidence type="ECO:0000259" key="2">
    <source>
        <dbReference type="Pfam" id="PF03781"/>
    </source>
</evidence>
<dbReference type="EMBL" id="QPIW01000007">
    <property type="protein sequence ID" value="RDB05995.1"/>
    <property type="molecule type" value="Genomic_DNA"/>
</dbReference>
<evidence type="ECO:0000313" key="3">
    <source>
        <dbReference type="EMBL" id="RDB05995.1"/>
    </source>
</evidence>
<dbReference type="GO" id="GO:0120147">
    <property type="term" value="F:formylglycine-generating oxidase activity"/>
    <property type="evidence" value="ECO:0007669"/>
    <property type="project" value="TreeGrafter"/>
</dbReference>
<dbReference type="AlphaFoldDB" id="A0A369ICK0"/>
<accession>A0A369ICK0</accession>
<sequence>MKKIILCFSFLFWMGCKWEEPSLDPLMVLVEGGSFTMGRISTDREIETYKQSMLKMDDELPMHAVTLNSFYISKYEVTVKQYRDFCEDTGHAKPVGFDADSEDNPVRSVTWKDAVDYCEWLSDKTGKPYRLPTEAEWEYAARGGKSPRTTSYAGSSVLTSVGWYDGNSRSGPQNVGKLNPNSLGLYDMSGNVWEWCRDWYAPYTNAAQTNPRGPDKQTPGTVRSHRGGSFMYGSIFCRVTYRGGPIFGEDLKTLNPDTFTNNTIGFRLVADVE</sequence>
<dbReference type="InterPro" id="IPR042095">
    <property type="entry name" value="SUMF_sf"/>
</dbReference>
<proteinExistence type="predicted"/>
<protein>
    <submittedName>
        <fullName evidence="3">Formylglycine-generating enzyme family protein</fullName>
    </submittedName>
</protein>
<feature type="region of interest" description="Disordered" evidence="1">
    <location>
        <begin position="206"/>
        <end position="226"/>
    </location>
</feature>
<feature type="domain" description="Sulfatase-modifying factor enzyme-like" evidence="2">
    <location>
        <begin position="26"/>
        <end position="269"/>
    </location>
</feature>
<dbReference type="Proteomes" id="UP000253141">
    <property type="component" value="Unassembled WGS sequence"/>
</dbReference>
<dbReference type="InterPro" id="IPR016187">
    <property type="entry name" value="CTDL_fold"/>
</dbReference>
<dbReference type="Pfam" id="PF03781">
    <property type="entry name" value="FGE-sulfatase"/>
    <property type="match status" value="1"/>
</dbReference>
<dbReference type="SUPFAM" id="SSF56436">
    <property type="entry name" value="C-type lectin-like"/>
    <property type="match status" value="1"/>
</dbReference>
<comment type="caution">
    <text evidence="3">The sequence shown here is derived from an EMBL/GenBank/DDBJ whole genome shotgun (WGS) entry which is preliminary data.</text>
</comment>
<evidence type="ECO:0000313" key="4">
    <source>
        <dbReference type="Proteomes" id="UP000253141"/>
    </source>
</evidence>
<dbReference type="PROSITE" id="PS51257">
    <property type="entry name" value="PROKAR_LIPOPROTEIN"/>
    <property type="match status" value="1"/>
</dbReference>
<reference evidence="3 4" key="1">
    <citation type="submission" date="2018-07" db="EMBL/GenBank/DDBJ databases">
        <title>Genome analysis of Runella aurantiaca.</title>
        <authorList>
            <person name="Yang X."/>
        </authorList>
    </citation>
    <scope>NUCLEOTIDE SEQUENCE [LARGE SCALE GENOMIC DNA]</scope>
    <source>
        <strain evidence="3 4">YX9</strain>
    </source>
</reference>
<dbReference type="Gene3D" id="3.90.1580.10">
    <property type="entry name" value="paralog of FGE (formylglycine-generating enzyme)"/>
    <property type="match status" value="1"/>
</dbReference>
<dbReference type="InterPro" id="IPR005532">
    <property type="entry name" value="SUMF_dom"/>
</dbReference>
<dbReference type="RefSeq" id="WP_114461191.1">
    <property type="nucleotide sequence ID" value="NZ_QPIW01000007.1"/>
</dbReference>
<dbReference type="InterPro" id="IPR051043">
    <property type="entry name" value="Sulfatase_Mod_Factor_Kinase"/>
</dbReference>
<organism evidence="3 4">
    <name type="scientific">Runella aurantiaca</name>
    <dbReference type="NCBI Taxonomy" id="2282308"/>
    <lineage>
        <taxon>Bacteria</taxon>
        <taxon>Pseudomonadati</taxon>
        <taxon>Bacteroidota</taxon>
        <taxon>Cytophagia</taxon>
        <taxon>Cytophagales</taxon>
        <taxon>Spirosomataceae</taxon>
        <taxon>Runella</taxon>
    </lineage>
</organism>
<name>A0A369ICK0_9BACT</name>